<keyword evidence="2" id="KW-1185">Reference proteome</keyword>
<gene>
    <name evidence="1" type="ORF">PGRAT_02855</name>
</gene>
<dbReference type="OrthoDB" id="194431at44249"/>
<sequence length="70" mass="7314">MFAGTIAGALLPYALVVLPKAENPAMSHQQYVIVLTAAQVFQNGSLGFFAVWGGLALSSGAGMDTPLLRY</sequence>
<dbReference type="RefSeq" id="WP_025708152.1">
    <property type="nucleotide sequence ID" value="NZ_CP009287.1"/>
</dbReference>
<dbReference type="HOGENOM" id="CLU_2754050_0_0_9"/>
<dbReference type="KEGG" id="pgm:PGRAT_02855"/>
<evidence type="ECO:0000313" key="2">
    <source>
        <dbReference type="Proteomes" id="UP000029500"/>
    </source>
</evidence>
<name>A0A089M5B5_9BACL</name>
<organism evidence="1 2">
    <name type="scientific">Paenibacillus graminis</name>
    <dbReference type="NCBI Taxonomy" id="189425"/>
    <lineage>
        <taxon>Bacteria</taxon>
        <taxon>Bacillati</taxon>
        <taxon>Bacillota</taxon>
        <taxon>Bacilli</taxon>
        <taxon>Bacillales</taxon>
        <taxon>Paenibacillaceae</taxon>
        <taxon>Paenibacillus</taxon>
    </lineage>
</organism>
<reference evidence="1 2" key="1">
    <citation type="submission" date="2014-08" db="EMBL/GenBank/DDBJ databases">
        <title>Comparative genomics of the Paenibacillus odorifer group.</title>
        <authorList>
            <person name="den Bakker H.C."/>
            <person name="Tsai Y.-C."/>
            <person name="Martin N."/>
            <person name="Korlach J."/>
            <person name="Wiedmann M."/>
        </authorList>
    </citation>
    <scope>NUCLEOTIDE SEQUENCE [LARGE SCALE GENOMIC DNA]</scope>
    <source>
        <strain evidence="1 2">DSM 15220</strain>
    </source>
</reference>
<dbReference type="AlphaFoldDB" id="A0A089M5B5"/>
<accession>A0A089M5B5</accession>
<protein>
    <submittedName>
        <fullName evidence="1">Uncharacterized protein</fullName>
    </submittedName>
</protein>
<proteinExistence type="predicted"/>
<dbReference type="Proteomes" id="UP000029500">
    <property type="component" value="Chromosome"/>
</dbReference>
<evidence type="ECO:0000313" key="1">
    <source>
        <dbReference type="EMBL" id="AIQ66703.1"/>
    </source>
</evidence>
<dbReference type="STRING" id="189425.PGRAT_02855"/>
<dbReference type="EMBL" id="CP009287">
    <property type="protein sequence ID" value="AIQ66703.1"/>
    <property type="molecule type" value="Genomic_DNA"/>
</dbReference>